<evidence type="ECO:0000256" key="6">
    <source>
        <dbReference type="SAM" id="MobiDB-lite"/>
    </source>
</evidence>
<dbReference type="PROSITE" id="PS50082">
    <property type="entry name" value="WD_REPEATS_2"/>
    <property type="match status" value="1"/>
</dbReference>
<evidence type="ECO:0000256" key="3">
    <source>
        <dbReference type="ARBA" id="ARBA00022737"/>
    </source>
</evidence>
<proteinExistence type="predicted"/>
<feature type="compositionally biased region" description="Basic and acidic residues" evidence="6">
    <location>
        <begin position="1"/>
        <end position="13"/>
    </location>
</feature>
<dbReference type="PROSITE" id="PS00678">
    <property type="entry name" value="WD_REPEATS_1"/>
    <property type="match status" value="1"/>
</dbReference>
<dbReference type="SUPFAM" id="SSF50978">
    <property type="entry name" value="WD40 repeat-like"/>
    <property type="match status" value="1"/>
</dbReference>
<evidence type="ECO:0000256" key="1">
    <source>
        <dbReference type="ARBA" id="ARBA00004604"/>
    </source>
</evidence>
<feature type="region of interest" description="Disordered" evidence="6">
    <location>
        <begin position="1"/>
        <end position="123"/>
    </location>
</feature>
<dbReference type="FunFam" id="2.130.10.10:FF:001016">
    <property type="entry name" value="WD repeat-containing protein"/>
    <property type="match status" value="1"/>
</dbReference>
<protein>
    <recommendedName>
        <fullName evidence="7">BING4 C-terminal domain-containing protein</fullName>
    </recommendedName>
</protein>
<dbReference type="Pfam" id="PF08149">
    <property type="entry name" value="BING4CT"/>
    <property type="match status" value="1"/>
</dbReference>
<sequence>MSSPKGSEKKPASEVRSTATQNLKKKFKPPKDEHLLRKTKNKKPNNTFTKKAEGRVVKRQLPKFKSSHGKTPNSGAVQKFSRPPKTGQKGKEGAQDDQTEEDPFPGDAPIPHARLQKHKRGKAEDLDKNGVTFLSNRIHLKKKEKLVKYAVNLAARSEILLPEETGFLEPAKGDCTSEITQVQIKSSVDITSATKQFDLSMQFGPYAINYLRNGRKMLIGGRMGHVAAFDWVTKQLTCEMNVMESVHDVAWLHNETLFAVAQKEWTYIYDNQGIEVHCIKKLNNVLRMEFLPYHFLLATTNDSGTLSWLDVSMGKMVKRTHTHLGRLDVLCHNPRNAVLCCGHSKGTVSMWTPNFVSPVVKMLCHTQPVRSVAVDQSGVYMATSSIDCSLKIWDLRTYNCLQSYKLGCGASNITFSQRGLLAVSMGNIVEVYKDICTETIHKPYLKHFVGSSVSGLKFCPYEDVLGVGHARGMCSMLVPGAGEPNFDALESNPFQTKSQRRETEVKSLLEKIQPELITLDPFELGEVNRQSVIEKFEEKTRYMV</sequence>
<comment type="subcellular location">
    <subcellularLocation>
        <location evidence="1">Nucleus</location>
        <location evidence="1">Nucleolus</location>
    </subcellularLocation>
</comment>
<dbReference type="OMA" id="EFLPYHW"/>
<dbReference type="Proteomes" id="UP000000305">
    <property type="component" value="Unassembled WGS sequence"/>
</dbReference>
<dbReference type="PhylomeDB" id="E9HCU9"/>
<dbReference type="OrthoDB" id="10251154at2759"/>
<dbReference type="PANTHER" id="PTHR14085">
    <property type="entry name" value="WD-REPEAT PROTEIN BING4"/>
    <property type="match status" value="1"/>
</dbReference>
<evidence type="ECO:0000256" key="2">
    <source>
        <dbReference type="ARBA" id="ARBA00022574"/>
    </source>
</evidence>
<dbReference type="FunCoup" id="E9HCU9">
    <property type="interactions" value="1977"/>
</dbReference>
<evidence type="ECO:0000313" key="9">
    <source>
        <dbReference type="Proteomes" id="UP000000305"/>
    </source>
</evidence>
<keyword evidence="9" id="KW-1185">Reference proteome</keyword>
<evidence type="ECO:0000259" key="7">
    <source>
        <dbReference type="SMART" id="SM01033"/>
    </source>
</evidence>
<dbReference type="AlphaFoldDB" id="E9HCU9"/>
<dbReference type="GO" id="GO:0005730">
    <property type="term" value="C:nucleolus"/>
    <property type="evidence" value="ECO:0000318"/>
    <property type="project" value="GO_Central"/>
</dbReference>
<feature type="repeat" description="WD" evidence="5">
    <location>
        <begin position="362"/>
        <end position="403"/>
    </location>
</feature>
<dbReference type="InterPro" id="IPR015943">
    <property type="entry name" value="WD40/YVTN_repeat-like_dom_sf"/>
</dbReference>
<dbReference type="SMART" id="SM01033">
    <property type="entry name" value="BING4CT"/>
    <property type="match status" value="1"/>
</dbReference>
<dbReference type="Gene3D" id="2.130.10.10">
    <property type="entry name" value="YVTN repeat-like/Quinoprotein amine dehydrogenase"/>
    <property type="match status" value="1"/>
</dbReference>
<keyword evidence="2 5" id="KW-0853">WD repeat</keyword>
<dbReference type="InterPro" id="IPR040315">
    <property type="entry name" value="WDR46/Utp7"/>
</dbReference>
<feature type="domain" description="BING4 C-terminal" evidence="7">
    <location>
        <begin position="443"/>
        <end position="521"/>
    </location>
</feature>
<feature type="compositionally biased region" description="Basic residues" evidence="6">
    <location>
        <begin position="57"/>
        <end position="68"/>
    </location>
</feature>
<evidence type="ECO:0000256" key="5">
    <source>
        <dbReference type="PROSITE-ProRule" id="PRU00221"/>
    </source>
</evidence>
<dbReference type="InterPro" id="IPR019775">
    <property type="entry name" value="WD40_repeat_CS"/>
</dbReference>
<reference evidence="8 9" key="1">
    <citation type="journal article" date="2011" name="Science">
        <title>The ecoresponsive genome of Daphnia pulex.</title>
        <authorList>
            <person name="Colbourne J.K."/>
            <person name="Pfrender M.E."/>
            <person name="Gilbert D."/>
            <person name="Thomas W.K."/>
            <person name="Tucker A."/>
            <person name="Oakley T.H."/>
            <person name="Tokishita S."/>
            <person name="Aerts A."/>
            <person name="Arnold G.J."/>
            <person name="Basu M.K."/>
            <person name="Bauer D.J."/>
            <person name="Caceres C.E."/>
            <person name="Carmel L."/>
            <person name="Casola C."/>
            <person name="Choi J.H."/>
            <person name="Detter J.C."/>
            <person name="Dong Q."/>
            <person name="Dusheyko S."/>
            <person name="Eads B.D."/>
            <person name="Frohlich T."/>
            <person name="Geiler-Samerotte K.A."/>
            <person name="Gerlach D."/>
            <person name="Hatcher P."/>
            <person name="Jogdeo S."/>
            <person name="Krijgsveld J."/>
            <person name="Kriventseva E.V."/>
            <person name="Kultz D."/>
            <person name="Laforsch C."/>
            <person name="Lindquist E."/>
            <person name="Lopez J."/>
            <person name="Manak J.R."/>
            <person name="Muller J."/>
            <person name="Pangilinan J."/>
            <person name="Patwardhan R.P."/>
            <person name="Pitluck S."/>
            <person name="Pritham E.J."/>
            <person name="Rechtsteiner A."/>
            <person name="Rho M."/>
            <person name="Rogozin I.B."/>
            <person name="Sakarya O."/>
            <person name="Salamov A."/>
            <person name="Schaack S."/>
            <person name="Shapiro H."/>
            <person name="Shiga Y."/>
            <person name="Skalitzky C."/>
            <person name="Smith Z."/>
            <person name="Souvorov A."/>
            <person name="Sung W."/>
            <person name="Tang Z."/>
            <person name="Tsuchiya D."/>
            <person name="Tu H."/>
            <person name="Vos H."/>
            <person name="Wang M."/>
            <person name="Wolf Y.I."/>
            <person name="Yamagata H."/>
            <person name="Yamada T."/>
            <person name="Ye Y."/>
            <person name="Shaw J.R."/>
            <person name="Andrews J."/>
            <person name="Crease T.J."/>
            <person name="Tang H."/>
            <person name="Lucas S.M."/>
            <person name="Robertson H.M."/>
            <person name="Bork P."/>
            <person name="Koonin E.V."/>
            <person name="Zdobnov E.M."/>
            <person name="Grigoriev I.V."/>
            <person name="Lynch M."/>
            <person name="Boore J.L."/>
        </authorList>
    </citation>
    <scope>NUCLEOTIDE SEQUENCE [LARGE SCALE GENOMIC DNA]</scope>
</reference>
<dbReference type="SMART" id="SM00320">
    <property type="entry name" value="WD40"/>
    <property type="match status" value="4"/>
</dbReference>
<dbReference type="GO" id="GO:0032040">
    <property type="term" value="C:small-subunit processome"/>
    <property type="evidence" value="ECO:0000318"/>
    <property type="project" value="GO_Central"/>
</dbReference>
<keyword evidence="4" id="KW-0539">Nucleus</keyword>
<dbReference type="InterPro" id="IPR001680">
    <property type="entry name" value="WD40_rpt"/>
</dbReference>
<evidence type="ECO:0000256" key="4">
    <source>
        <dbReference type="ARBA" id="ARBA00023242"/>
    </source>
</evidence>
<accession>E9HCU9</accession>
<dbReference type="InParanoid" id="E9HCU9"/>
<dbReference type="KEGG" id="dpx:DAPPUDRAFT_61337"/>
<feature type="compositionally biased region" description="Acidic residues" evidence="6">
    <location>
        <begin position="95"/>
        <end position="104"/>
    </location>
</feature>
<name>E9HCU9_DAPPU</name>
<dbReference type="STRING" id="6669.E9HCU9"/>
<keyword evidence="3" id="KW-0677">Repeat</keyword>
<evidence type="ECO:0000313" key="8">
    <source>
        <dbReference type="EMBL" id="EFX70416.1"/>
    </source>
</evidence>
<gene>
    <name evidence="8" type="ORF">DAPPUDRAFT_61337</name>
</gene>
<dbReference type="InterPro" id="IPR036322">
    <property type="entry name" value="WD40_repeat_dom_sf"/>
</dbReference>
<dbReference type="GO" id="GO:0000462">
    <property type="term" value="P:maturation of SSU-rRNA from tricistronic rRNA transcript (SSU-rRNA, 5.8S rRNA, LSU-rRNA)"/>
    <property type="evidence" value="ECO:0000318"/>
    <property type="project" value="GO_Central"/>
</dbReference>
<dbReference type="InterPro" id="IPR012952">
    <property type="entry name" value="BING4_C_dom"/>
</dbReference>
<dbReference type="EMBL" id="GL732621">
    <property type="protein sequence ID" value="EFX70416.1"/>
    <property type="molecule type" value="Genomic_DNA"/>
</dbReference>
<dbReference type="PANTHER" id="PTHR14085:SF3">
    <property type="entry name" value="WD REPEAT-CONTAINING PROTEIN 46"/>
    <property type="match status" value="1"/>
</dbReference>
<dbReference type="HOGENOM" id="CLU_022996_2_0_1"/>
<dbReference type="Pfam" id="PF00400">
    <property type="entry name" value="WD40"/>
    <property type="match status" value="1"/>
</dbReference>
<dbReference type="PROSITE" id="PS50294">
    <property type="entry name" value="WD_REPEATS_REGION"/>
    <property type="match status" value="1"/>
</dbReference>
<dbReference type="eggNOG" id="KOG1272">
    <property type="taxonomic scope" value="Eukaryota"/>
</dbReference>
<organism evidence="8 9">
    <name type="scientific">Daphnia pulex</name>
    <name type="common">Water flea</name>
    <dbReference type="NCBI Taxonomy" id="6669"/>
    <lineage>
        <taxon>Eukaryota</taxon>
        <taxon>Metazoa</taxon>
        <taxon>Ecdysozoa</taxon>
        <taxon>Arthropoda</taxon>
        <taxon>Crustacea</taxon>
        <taxon>Branchiopoda</taxon>
        <taxon>Diplostraca</taxon>
        <taxon>Cladocera</taxon>
        <taxon>Anomopoda</taxon>
        <taxon>Daphniidae</taxon>
        <taxon>Daphnia</taxon>
    </lineage>
</organism>